<dbReference type="PROSITE" id="PS00973">
    <property type="entry name" value="USP_2"/>
    <property type="match status" value="1"/>
</dbReference>
<comment type="similarity">
    <text evidence="2">Belongs to the peptidase C19 family.</text>
</comment>
<organism evidence="12 13">
    <name type="scientific">Synchytrium microbalum</name>
    <dbReference type="NCBI Taxonomy" id="1806994"/>
    <lineage>
        <taxon>Eukaryota</taxon>
        <taxon>Fungi</taxon>
        <taxon>Fungi incertae sedis</taxon>
        <taxon>Chytridiomycota</taxon>
        <taxon>Chytridiomycota incertae sedis</taxon>
        <taxon>Chytridiomycetes</taxon>
        <taxon>Synchytriales</taxon>
        <taxon>Synchytriaceae</taxon>
        <taxon>Synchytrium</taxon>
    </lineage>
</organism>
<dbReference type="GO" id="GO:0006508">
    <property type="term" value="P:proteolysis"/>
    <property type="evidence" value="ECO:0007669"/>
    <property type="project" value="UniProtKB-KW"/>
</dbReference>
<dbReference type="GeneID" id="42003089"/>
<proteinExistence type="inferred from homology"/>
<dbReference type="Gene3D" id="3.90.70.10">
    <property type="entry name" value="Cysteine proteinases"/>
    <property type="match status" value="1"/>
</dbReference>
<dbReference type="EC" id="3.4.19.12" evidence="3"/>
<dbReference type="InterPro" id="IPR038765">
    <property type="entry name" value="Papain-like_cys_pep_sf"/>
</dbReference>
<evidence type="ECO:0000256" key="7">
    <source>
        <dbReference type="ARBA" id="ARBA00022807"/>
    </source>
</evidence>
<dbReference type="PANTHER" id="PTHR24006:SF758">
    <property type="entry name" value="UBIQUITIN CARBOXYL-TERMINAL HYDROLASE 36"/>
    <property type="match status" value="1"/>
</dbReference>
<dbReference type="OrthoDB" id="2020758at2759"/>
<dbReference type="InterPro" id="IPR028889">
    <property type="entry name" value="USP"/>
</dbReference>
<feature type="region of interest" description="Disordered" evidence="9">
    <location>
        <begin position="532"/>
        <end position="652"/>
    </location>
</feature>
<keyword evidence="5" id="KW-0833">Ubl conjugation pathway</keyword>
<evidence type="ECO:0000256" key="4">
    <source>
        <dbReference type="ARBA" id="ARBA00022670"/>
    </source>
</evidence>
<feature type="region of interest" description="Disordered" evidence="9">
    <location>
        <begin position="204"/>
        <end position="276"/>
    </location>
</feature>
<dbReference type="AlphaFoldDB" id="A0A507CCQ6"/>
<feature type="domain" description="USP" evidence="11">
    <location>
        <begin position="61"/>
        <end position="724"/>
    </location>
</feature>
<gene>
    <name evidence="12" type="ORF">SmJEL517_g01864</name>
</gene>
<dbReference type="GO" id="GO:0005829">
    <property type="term" value="C:cytosol"/>
    <property type="evidence" value="ECO:0007669"/>
    <property type="project" value="TreeGrafter"/>
</dbReference>
<dbReference type="STRING" id="1806994.A0A507CCQ6"/>
<reference evidence="12 13" key="1">
    <citation type="journal article" date="2019" name="Sci. Rep.">
        <title>Comparative genomics of chytrid fungi reveal insights into the obligate biotrophic and pathogenic lifestyle of Synchytrium endobioticum.</title>
        <authorList>
            <person name="van de Vossenberg B.T.L.H."/>
            <person name="Warris S."/>
            <person name="Nguyen H.D.T."/>
            <person name="van Gent-Pelzer M.P.E."/>
            <person name="Joly D.L."/>
            <person name="van de Geest H.C."/>
            <person name="Bonants P.J.M."/>
            <person name="Smith D.S."/>
            <person name="Levesque C.A."/>
            <person name="van der Lee T.A.J."/>
        </authorList>
    </citation>
    <scope>NUCLEOTIDE SEQUENCE [LARGE SCALE GENOMIC DNA]</scope>
    <source>
        <strain evidence="12 13">JEL517</strain>
    </source>
</reference>
<keyword evidence="7" id="KW-0788">Thiol protease</keyword>
<feature type="compositionally biased region" description="Basic and acidic residues" evidence="9">
    <location>
        <begin position="576"/>
        <end position="586"/>
    </location>
</feature>
<dbReference type="InterPro" id="IPR018200">
    <property type="entry name" value="USP_CS"/>
</dbReference>
<comment type="catalytic activity">
    <reaction evidence="1">
        <text>Thiol-dependent hydrolysis of ester, thioester, amide, peptide and isopeptide bonds formed by the C-terminal Gly of ubiquitin (a 76-residue protein attached to proteins as an intracellular targeting signal).</text>
        <dbReference type="EC" id="3.4.19.12"/>
    </reaction>
</comment>
<evidence type="ECO:0000256" key="8">
    <source>
        <dbReference type="SAM" id="Coils"/>
    </source>
</evidence>
<dbReference type="Pfam" id="PF00443">
    <property type="entry name" value="UCH"/>
    <property type="match status" value="1"/>
</dbReference>
<dbReference type="Proteomes" id="UP000319731">
    <property type="component" value="Unassembled WGS sequence"/>
</dbReference>
<comment type="caution">
    <text evidence="12">The sequence shown here is derived from an EMBL/GenBank/DDBJ whole genome shotgun (WGS) entry which is preliminary data.</text>
</comment>
<keyword evidence="10" id="KW-0732">Signal</keyword>
<evidence type="ECO:0000256" key="6">
    <source>
        <dbReference type="ARBA" id="ARBA00022801"/>
    </source>
</evidence>
<feature type="compositionally biased region" description="Basic and acidic residues" evidence="9">
    <location>
        <begin position="267"/>
        <end position="276"/>
    </location>
</feature>
<evidence type="ECO:0000313" key="13">
    <source>
        <dbReference type="Proteomes" id="UP000319731"/>
    </source>
</evidence>
<evidence type="ECO:0000256" key="2">
    <source>
        <dbReference type="ARBA" id="ARBA00009085"/>
    </source>
</evidence>
<feature type="chain" id="PRO_5021268174" description="ubiquitinyl hydrolase 1" evidence="10">
    <location>
        <begin position="20"/>
        <end position="742"/>
    </location>
</feature>
<evidence type="ECO:0000259" key="11">
    <source>
        <dbReference type="PROSITE" id="PS50235"/>
    </source>
</evidence>
<evidence type="ECO:0000256" key="10">
    <source>
        <dbReference type="SAM" id="SignalP"/>
    </source>
</evidence>
<dbReference type="InterPro" id="IPR050164">
    <property type="entry name" value="Peptidase_C19"/>
</dbReference>
<keyword evidence="13" id="KW-1185">Reference proteome</keyword>
<dbReference type="PANTHER" id="PTHR24006">
    <property type="entry name" value="UBIQUITIN CARBOXYL-TERMINAL HYDROLASE"/>
    <property type="match status" value="1"/>
</dbReference>
<dbReference type="InterPro" id="IPR001394">
    <property type="entry name" value="Peptidase_C19_UCH"/>
</dbReference>
<evidence type="ECO:0000313" key="12">
    <source>
        <dbReference type="EMBL" id="TPX35704.1"/>
    </source>
</evidence>
<dbReference type="SUPFAM" id="SSF54001">
    <property type="entry name" value="Cysteine proteinases"/>
    <property type="match status" value="1"/>
</dbReference>
<keyword evidence="8" id="KW-0175">Coiled coil</keyword>
<dbReference type="GO" id="GO:0005634">
    <property type="term" value="C:nucleus"/>
    <property type="evidence" value="ECO:0007669"/>
    <property type="project" value="TreeGrafter"/>
</dbReference>
<name>A0A507CCQ6_9FUNG</name>
<dbReference type="GO" id="GO:0004843">
    <property type="term" value="F:cysteine-type deubiquitinase activity"/>
    <property type="evidence" value="ECO:0007669"/>
    <property type="project" value="UniProtKB-EC"/>
</dbReference>
<dbReference type="RefSeq" id="XP_031026136.1">
    <property type="nucleotide sequence ID" value="XM_031167792.1"/>
</dbReference>
<protein>
    <recommendedName>
        <fullName evidence="3">ubiquitinyl hydrolase 1</fullName>
        <ecNumber evidence="3">3.4.19.12</ecNumber>
    </recommendedName>
</protein>
<feature type="compositionally biased region" description="Pro residues" evidence="9">
    <location>
        <begin position="633"/>
        <end position="645"/>
    </location>
</feature>
<sequence>MIGSAVLTTFLIIAIYKLGGPNAILSLLVTTPAETLALQALDLKPNHHNIRKSANGVPYPPGLYNTGNLCFMNSVTQALVSLPSLLTYLQQRYSQFRENPYDDEGNRINLLVTEALLGLTFALNELKPSRRAIQPSILMRAISAGRTNILAYEQQDAHELFQLVSSALSEEEASIARVLIRNPTFIGSEWDALVNQSRTTKTITAAEKNIDAPSKEPLSSSKSKDSDQQDSVKQFAKPETGSDRTLPQANGHHPANGSVNGKVNGHNVDDRQTTDDVKNVADRASKSLFLSSLKQGFDFGLRNPFVGLVASSVVCLQCGFTSGIQHQQFDNFSLALPTRYHSVTIESLLKTYTAPERLEDWMCEKCSMVATLQECTNVCEKARARVESIKSDIAELQRQPEKTEGTEKKMEKYKRNMREALTVLVQVEKELDAVKESVQEEDETKLPETVKRLKIPSKSAAKQVLIARPPKCLALHMQRSIYLPSGSVMKNTTSVAFQCELDLTPFCTSSGFAGGCEFAGLQTFGKPWVEPNEEQEEEPVETIEHDDSRIPELKEESPDVNIQENDVHDDDEPLDDDRSRETRVVEDAIEEVLVNDTIDASGGDDDNNVDTPAPAKHVESEQSDPDAETAKDAPPPPIPDNPPSTEPNNSNNPYIYALKAVVLHYGGHDSGHFVTYRRTHEVDGTETHKWFRISDDRVDLVSDIQDEIFSYASGSVYMLFYEQGRWGSARIQAESKADGWGD</sequence>
<dbReference type="GO" id="GO:0016579">
    <property type="term" value="P:protein deubiquitination"/>
    <property type="evidence" value="ECO:0007669"/>
    <property type="project" value="InterPro"/>
</dbReference>
<evidence type="ECO:0000256" key="1">
    <source>
        <dbReference type="ARBA" id="ARBA00000707"/>
    </source>
</evidence>
<feature type="compositionally biased region" description="Basic and acidic residues" evidence="9">
    <location>
        <begin position="542"/>
        <end position="557"/>
    </location>
</feature>
<dbReference type="EMBL" id="QEAO01000007">
    <property type="protein sequence ID" value="TPX35704.1"/>
    <property type="molecule type" value="Genomic_DNA"/>
</dbReference>
<feature type="signal peptide" evidence="10">
    <location>
        <begin position="1"/>
        <end position="19"/>
    </location>
</feature>
<keyword evidence="6" id="KW-0378">Hydrolase</keyword>
<accession>A0A507CCQ6</accession>
<keyword evidence="4" id="KW-0645">Protease</keyword>
<feature type="compositionally biased region" description="Acidic residues" evidence="9">
    <location>
        <begin position="532"/>
        <end position="541"/>
    </location>
</feature>
<dbReference type="PROSITE" id="PS50235">
    <property type="entry name" value="USP_3"/>
    <property type="match status" value="1"/>
</dbReference>
<feature type="coiled-coil region" evidence="8">
    <location>
        <begin position="372"/>
        <end position="444"/>
    </location>
</feature>
<evidence type="ECO:0000256" key="9">
    <source>
        <dbReference type="SAM" id="MobiDB-lite"/>
    </source>
</evidence>
<evidence type="ECO:0000256" key="5">
    <source>
        <dbReference type="ARBA" id="ARBA00022786"/>
    </source>
</evidence>
<evidence type="ECO:0000256" key="3">
    <source>
        <dbReference type="ARBA" id="ARBA00012759"/>
    </source>
</evidence>